<dbReference type="PRINTS" id="PR00133">
    <property type="entry name" value="GLHYDRLASE3"/>
</dbReference>
<dbReference type="InterPro" id="IPR017853">
    <property type="entry name" value="GH"/>
</dbReference>
<protein>
    <submittedName>
        <fullName evidence="6">Glycosyl hydrolase family 3</fullName>
    </submittedName>
</protein>
<evidence type="ECO:0000256" key="2">
    <source>
        <dbReference type="ARBA" id="ARBA00022801"/>
    </source>
</evidence>
<dbReference type="Pfam" id="PF01915">
    <property type="entry name" value="Glyco_hydro_3_C"/>
    <property type="match status" value="1"/>
</dbReference>
<evidence type="ECO:0000256" key="4">
    <source>
        <dbReference type="RuleBase" id="RU361161"/>
    </source>
</evidence>
<dbReference type="PANTHER" id="PTHR42715">
    <property type="entry name" value="BETA-GLUCOSIDASE"/>
    <property type="match status" value="1"/>
</dbReference>
<dbReference type="STRING" id="1126833.VN24_18365"/>
<evidence type="ECO:0000259" key="5">
    <source>
        <dbReference type="SMART" id="SM01217"/>
    </source>
</evidence>
<dbReference type="InterPro" id="IPR026891">
    <property type="entry name" value="Fn3-like"/>
</dbReference>
<comment type="similarity">
    <text evidence="1 4">Belongs to the glycosyl hydrolase 3 family.</text>
</comment>
<keyword evidence="7" id="KW-1185">Reference proteome</keyword>
<evidence type="ECO:0000313" key="6">
    <source>
        <dbReference type="EMBL" id="AJY76163.1"/>
    </source>
</evidence>
<dbReference type="PATRIC" id="fig|1126833.4.peg.4042"/>
<gene>
    <name evidence="6" type="ORF">VN24_18365</name>
</gene>
<dbReference type="InterPro" id="IPR019800">
    <property type="entry name" value="Glyco_hydro_3_AS"/>
</dbReference>
<dbReference type="InterPro" id="IPR002772">
    <property type="entry name" value="Glyco_hydro_3_C"/>
</dbReference>
<dbReference type="GO" id="GO:0008422">
    <property type="term" value="F:beta-glucosidase activity"/>
    <property type="evidence" value="ECO:0007669"/>
    <property type="project" value="UniProtKB-ARBA"/>
</dbReference>
<name>A0A0D5NMN5_9BACL</name>
<dbReference type="InterPro" id="IPR050288">
    <property type="entry name" value="Cellulose_deg_GH3"/>
</dbReference>
<dbReference type="Gene3D" id="3.40.50.1700">
    <property type="entry name" value="Glycoside hydrolase family 3 C-terminal domain"/>
    <property type="match status" value="1"/>
</dbReference>
<dbReference type="InterPro" id="IPR013783">
    <property type="entry name" value="Ig-like_fold"/>
</dbReference>
<dbReference type="Gene3D" id="2.60.40.10">
    <property type="entry name" value="Immunoglobulins"/>
    <property type="match status" value="1"/>
</dbReference>
<evidence type="ECO:0000256" key="1">
    <source>
        <dbReference type="ARBA" id="ARBA00005336"/>
    </source>
</evidence>
<dbReference type="OrthoDB" id="9805821at2"/>
<keyword evidence="2 4" id="KW-0378">Hydrolase</keyword>
<keyword evidence="4" id="KW-0326">Glycosidase</keyword>
<dbReference type="SMART" id="SM01217">
    <property type="entry name" value="Fn3_like"/>
    <property type="match status" value="1"/>
</dbReference>
<dbReference type="Pfam" id="PF14310">
    <property type="entry name" value="Fn3-like"/>
    <property type="match status" value="1"/>
</dbReference>
<dbReference type="Pfam" id="PF00933">
    <property type="entry name" value="Glyco_hydro_3"/>
    <property type="match status" value="1"/>
</dbReference>
<dbReference type="FunFam" id="2.60.40.10:FF:000495">
    <property type="entry name" value="Periplasmic beta-glucosidase"/>
    <property type="match status" value="1"/>
</dbReference>
<organism evidence="6 7">
    <name type="scientific">Paenibacillus beijingensis</name>
    <dbReference type="NCBI Taxonomy" id="1126833"/>
    <lineage>
        <taxon>Bacteria</taxon>
        <taxon>Bacillati</taxon>
        <taxon>Bacillota</taxon>
        <taxon>Bacilli</taxon>
        <taxon>Bacillales</taxon>
        <taxon>Paenibacillaceae</taxon>
        <taxon>Paenibacillus</taxon>
    </lineage>
</organism>
<evidence type="ECO:0000256" key="3">
    <source>
        <dbReference type="ARBA" id="ARBA00023277"/>
    </source>
</evidence>
<dbReference type="Proteomes" id="UP000032633">
    <property type="component" value="Chromosome"/>
</dbReference>
<evidence type="ECO:0000313" key="7">
    <source>
        <dbReference type="Proteomes" id="UP000032633"/>
    </source>
</evidence>
<reference evidence="6 7" key="1">
    <citation type="journal article" date="2015" name="J. Biotechnol.">
        <title>Complete genome sequence of Paenibacillus beijingensis 7188(T) (=DSM 24997(T)), a novel rhizobacterium from jujube garden soil.</title>
        <authorList>
            <person name="Kwak Y."/>
            <person name="Shin J.H."/>
        </authorList>
    </citation>
    <scope>NUCLEOTIDE SEQUENCE [LARGE SCALE GENOMIC DNA]</scope>
    <source>
        <strain evidence="6 7">DSM 24997</strain>
    </source>
</reference>
<reference evidence="7" key="2">
    <citation type="submission" date="2015-03" db="EMBL/GenBank/DDBJ databases">
        <title>Genome sequence of Paenibacillus beijingensis strain DSM 24997T.</title>
        <authorList>
            <person name="Kwak Y."/>
            <person name="Shin J.-H."/>
        </authorList>
    </citation>
    <scope>NUCLEOTIDE SEQUENCE [LARGE SCALE GENOMIC DNA]</scope>
    <source>
        <strain evidence="7">DSM 24997</strain>
    </source>
</reference>
<proteinExistence type="inferred from homology"/>
<dbReference type="PANTHER" id="PTHR42715:SF10">
    <property type="entry name" value="BETA-GLUCOSIDASE"/>
    <property type="match status" value="1"/>
</dbReference>
<dbReference type="Gene3D" id="3.20.20.300">
    <property type="entry name" value="Glycoside hydrolase, family 3, N-terminal domain"/>
    <property type="match status" value="1"/>
</dbReference>
<keyword evidence="3" id="KW-0119">Carbohydrate metabolism</keyword>
<dbReference type="PROSITE" id="PS00775">
    <property type="entry name" value="GLYCOSYL_HYDROL_F3"/>
    <property type="match status" value="1"/>
</dbReference>
<dbReference type="InterPro" id="IPR036962">
    <property type="entry name" value="Glyco_hydro_3_N_sf"/>
</dbReference>
<dbReference type="InterPro" id="IPR036881">
    <property type="entry name" value="Glyco_hydro_3_C_sf"/>
</dbReference>
<dbReference type="HOGENOM" id="CLU_004542_4_1_9"/>
<dbReference type="SUPFAM" id="SSF51445">
    <property type="entry name" value="(Trans)glycosidases"/>
    <property type="match status" value="1"/>
</dbReference>
<dbReference type="SUPFAM" id="SSF52279">
    <property type="entry name" value="Beta-D-glucan exohydrolase, C-terminal domain"/>
    <property type="match status" value="1"/>
</dbReference>
<dbReference type="InterPro" id="IPR001764">
    <property type="entry name" value="Glyco_hydro_3_N"/>
</dbReference>
<dbReference type="RefSeq" id="WP_045671591.1">
    <property type="nucleotide sequence ID" value="NZ_CP011058.1"/>
</dbReference>
<feature type="domain" description="Fibronectin type III-like" evidence="5">
    <location>
        <begin position="581"/>
        <end position="651"/>
    </location>
</feature>
<dbReference type="GO" id="GO:0005975">
    <property type="term" value="P:carbohydrate metabolic process"/>
    <property type="evidence" value="ECO:0007669"/>
    <property type="project" value="InterPro"/>
</dbReference>
<dbReference type="EMBL" id="CP011058">
    <property type="protein sequence ID" value="AJY76163.1"/>
    <property type="molecule type" value="Genomic_DNA"/>
</dbReference>
<dbReference type="AlphaFoldDB" id="A0A0D5NMN5"/>
<sequence>MSSQTEQWLEQLTLDEKIRLCAGENMWSTAQIERLGIPPLFMADGPHGVRKEKSDILLGVSEPATCFPTASALASTWNVELIEQIGTGLGTECRRLDVQLLLGPGINMKRSPLCGRNFEYYSEDPYLSGEIGAAFIQGVQSQGVGTTLKHFACYNTEFERMTISSEVDERVMREIYLAAFERIIKKAEPWSMMASYNKVNGTYATESKFLLTDVLRGEWGYTGFVMSDWLAVQNRVKALEAGMDLEMPGPALSGARALKEAVLSGALPEQSLNDAARNILRAVEKSMEPANTNPDWSFETAHGLARAAAEEGIVLLRNEGGILPLDRTQLSSLAVIGRNAKFPLVQGGGSAKINPAKLDIPFDEIRNLVDARTDIFYADGYMDKAAADLNLIAEAVKAAGMADAVLLFVGDGEDEGNDREHMDLPESHVQLLQAVAAVNRNCIVILNNGSAVEMRRWIDSVPAILEAWLHGQAGGSAIANIVFGEANPSGKLPETFPVKLSDNPSYLNFPGDQGRTVYGEGLFIGYRYYDRKQIEPQFPFGHGLSYTTFEYSDLQIERKREEGELSVSVNITNSGHRAGKEIVQLYIGDPQCGLVRPDKELKGFAKVDLAPGETKTVTIDLDKRDFSYYDPKIGDWAADSGSFDLFIGASSQDIRLSERIELEFASKPVPPLNEYSLLKEWLSTDQGAQAVRYLAEHVAEDSHLKEMILNGELRGFFQEMPLYRFVRLLSKDGTAARWSDRMMEDLFGQ</sequence>
<accession>A0A0D5NMN5</accession>
<dbReference type="KEGG" id="pbj:VN24_18365"/>